<sequence length="86" mass="9464">MRAAEPVHVWVDLTNSWGPRSEPGVLIGWRKGNLGWEGWVIRVSTYSTGNGSAVHVVQSWIPAPLIRRAATDPPRADISQHKRIGG</sequence>
<dbReference type="EMBL" id="JBFPJR010000005">
    <property type="protein sequence ID" value="MEX0426805.1"/>
    <property type="molecule type" value="Genomic_DNA"/>
</dbReference>
<evidence type="ECO:0000313" key="1">
    <source>
        <dbReference type="EMBL" id="MEX0426805.1"/>
    </source>
</evidence>
<reference evidence="1 2" key="1">
    <citation type="submission" date="2024-07" db="EMBL/GenBank/DDBJ databases">
        <authorList>
            <person name="Lee S."/>
            <person name="Kang M."/>
        </authorList>
    </citation>
    <scope>NUCLEOTIDE SEQUENCE [LARGE SCALE GENOMIC DNA]</scope>
    <source>
        <strain evidence="1 2">DS6</strain>
    </source>
</reference>
<dbReference type="RefSeq" id="WP_367991583.1">
    <property type="nucleotide sequence ID" value="NZ_JBFPJR010000005.1"/>
</dbReference>
<evidence type="ECO:0000313" key="2">
    <source>
        <dbReference type="Proteomes" id="UP001556631"/>
    </source>
</evidence>
<dbReference type="Proteomes" id="UP001556631">
    <property type="component" value="Unassembled WGS sequence"/>
</dbReference>
<accession>A0ABV3SXR9</accession>
<protein>
    <submittedName>
        <fullName evidence="1">Uncharacterized protein</fullName>
    </submittedName>
</protein>
<keyword evidence="2" id="KW-1185">Reference proteome</keyword>
<gene>
    <name evidence="1" type="ORF">AB3X52_04160</name>
</gene>
<name>A0ABV3SXR9_9ACTN</name>
<comment type="caution">
    <text evidence="1">The sequence shown here is derived from an EMBL/GenBank/DDBJ whole genome shotgun (WGS) entry which is preliminary data.</text>
</comment>
<organism evidence="1 2">
    <name type="scientific">Nocardioides eburneus</name>
    <dbReference type="NCBI Taxonomy" id="3231482"/>
    <lineage>
        <taxon>Bacteria</taxon>
        <taxon>Bacillati</taxon>
        <taxon>Actinomycetota</taxon>
        <taxon>Actinomycetes</taxon>
        <taxon>Propionibacteriales</taxon>
        <taxon>Nocardioidaceae</taxon>
        <taxon>Nocardioides</taxon>
    </lineage>
</organism>
<proteinExistence type="predicted"/>